<keyword evidence="5" id="KW-0560">Oxidoreductase</keyword>
<dbReference type="SUPFAM" id="SSF50022">
    <property type="entry name" value="ISP domain"/>
    <property type="match status" value="1"/>
</dbReference>
<dbReference type="InterPro" id="IPR001663">
    <property type="entry name" value="Rng_hydr_dOase-A"/>
</dbReference>
<keyword evidence="7" id="KW-0411">Iron-sulfur</keyword>
<dbReference type="PROSITE" id="PS51296">
    <property type="entry name" value="RIESKE"/>
    <property type="match status" value="1"/>
</dbReference>
<proteinExistence type="inferred from homology"/>
<reference evidence="10 11" key="1">
    <citation type="submission" date="2019-10" db="EMBL/GenBank/DDBJ databases">
        <title>Genome Sequences from Six Type Strain Members of the Archaeal Family Sulfolobaceae: Acidianus ambivalens, Acidianus infernus, Metallosphaera prunae, Stygiolobus azoricus, Sulfolobus metallicus, and Sulfurisphaera ohwakuensis.</title>
        <authorList>
            <person name="Counts J.A."/>
            <person name="Kelly R.M."/>
        </authorList>
    </citation>
    <scope>NUCLEOTIDE SEQUENCE [LARGE SCALE GENOMIC DNA]</scope>
    <source>
        <strain evidence="10 11">TA-1</strain>
    </source>
</reference>
<sequence>MMVMEDKLPQHIKERLEKAKEKIKERKIPLWLFADRELFELEQKKIFSKVWLCLAHESEIPNKGDYVLRYMGPYTSVIVVRDEDGKIRAFYNVCPHRGAKLIREDRGNSLFFKCQYHGLTFKTTGELVGIPARHLIAPNFKNSDLPLFEVKIAIYDGLIFGTMNDKAKPLEDFLGDAKFYLDILLKRTEKGLQFSYPQRWIIKANWKTAVDNFIGDAWHFLTAHGFAYEVGGVVPPYSNLFSAYAAVVKLKGGHGVMFAGPNKFDSPNYPRPSYYPIWWPELLEKAKKLLTEKEYKVWVDSNRMIGNIFPNFAFHNTAYGAGTADIPVPYQSFRLWRPIDVDKTEIWTWWAVEKDAPEKLKELSFKTYIRLFGASGIVEPDDVVIWEGMTENALSPKSSDLDLYYFAGMHETPDPTFDGPGEYYYGGNNEINQLNFFEEYINYLLEGDQE</sequence>
<dbReference type="KEGG" id="soh:D1869_05935"/>
<evidence type="ECO:0000256" key="5">
    <source>
        <dbReference type="ARBA" id="ARBA00023002"/>
    </source>
</evidence>
<keyword evidence="4" id="KW-0223">Dioxygenase</keyword>
<feature type="domain" description="Rieske" evidence="9">
    <location>
        <begin position="51"/>
        <end position="161"/>
    </location>
</feature>
<dbReference type="AlphaFoldDB" id="A0A650CGW4"/>
<evidence type="ECO:0000256" key="2">
    <source>
        <dbReference type="ARBA" id="ARBA00022714"/>
    </source>
</evidence>
<dbReference type="InterPro" id="IPR015881">
    <property type="entry name" value="ARHD_Rieske_2Fe_2S"/>
</dbReference>
<dbReference type="InterPro" id="IPR017941">
    <property type="entry name" value="Rieske_2Fe-2S"/>
</dbReference>
<evidence type="ECO:0000256" key="7">
    <source>
        <dbReference type="ARBA" id="ARBA00023014"/>
    </source>
</evidence>
<keyword evidence="6" id="KW-0408">Iron</keyword>
<keyword evidence="3" id="KW-0479">Metal-binding</keyword>
<dbReference type="PROSITE" id="PS00570">
    <property type="entry name" value="RING_HYDROXYL_ALPHA"/>
    <property type="match status" value="1"/>
</dbReference>
<keyword evidence="11" id="KW-1185">Reference proteome</keyword>
<evidence type="ECO:0000256" key="8">
    <source>
        <dbReference type="ARBA" id="ARBA00023027"/>
    </source>
</evidence>
<dbReference type="Gene3D" id="3.90.380.10">
    <property type="entry name" value="Naphthalene 1,2-dioxygenase Alpha Subunit, Chain A, domain 1"/>
    <property type="match status" value="1"/>
</dbReference>
<organism evidence="10 11">
    <name type="scientific">Sulfurisphaera ohwakuensis</name>
    <dbReference type="NCBI Taxonomy" id="69656"/>
    <lineage>
        <taxon>Archaea</taxon>
        <taxon>Thermoproteota</taxon>
        <taxon>Thermoprotei</taxon>
        <taxon>Sulfolobales</taxon>
        <taxon>Sulfolobaceae</taxon>
        <taxon>Sulfurisphaera</taxon>
    </lineage>
</organism>
<dbReference type="GO" id="GO:0051537">
    <property type="term" value="F:2 iron, 2 sulfur cluster binding"/>
    <property type="evidence" value="ECO:0007669"/>
    <property type="project" value="UniProtKB-KW"/>
</dbReference>
<evidence type="ECO:0000256" key="1">
    <source>
        <dbReference type="ARBA" id="ARBA00008751"/>
    </source>
</evidence>
<gene>
    <name evidence="10" type="ORF">D1869_05935</name>
</gene>
<evidence type="ECO:0000259" key="9">
    <source>
        <dbReference type="PROSITE" id="PS51296"/>
    </source>
</evidence>
<dbReference type="Gene3D" id="2.102.10.10">
    <property type="entry name" value="Rieske [2Fe-2S] iron-sulphur domain"/>
    <property type="match status" value="1"/>
</dbReference>
<name>A0A650CGW4_SULOH</name>
<dbReference type="GO" id="GO:0005506">
    <property type="term" value="F:iron ion binding"/>
    <property type="evidence" value="ECO:0007669"/>
    <property type="project" value="InterPro"/>
</dbReference>
<dbReference type="InterPro" id="IPR015879">
    <property type="entry name" value="Ring_hydroxy_dOase_asu_C_dom"/>
</dbReference>
<dbReference type="CDD" id="cd03469">
    <property type="entry name" value="Rieske_RO_Alpha_N"/>
    <property type="match status" value="1"/>
</dbReference>
<evidence type="ECO:0000313" key="10">
    <source>
        <dbReference type="EMBL" id="QGR16777.1"/>
    </source>
</evidence>
<dbReference type="Proteomes" id="UP000427373">
    <property type="component" value="Chromosome"/>
</dbReference>
<dbReference type="PRINTS" id="PR00090">
    <property type="entry name" value="RNGDIOXGNASE"/>
</dbReference>
<dbReference type="PANTHER" id="PTHR43756">
    <property type="entry name" value="CHOLINE MONOOXYGENASE, CHLOROPLASTIC"/>
    <property type="match status" value="1"/>
</dbReference>
<evidence type="ECO:0000256" key="6">
    <source>
        <dbReference type="ARBA" id="ARBA00023004"/>
    </source>
</evidence>
<dbReference type="EMBL" id="CP045484">
    <property type="protein sequence ID" value="QGR16777.1"/>
    <property type="molecule type" value="Genomic_DNA"/>
</dbReference>
<protein>
    <submittedName>
        <fullName evidence="10">Rieske 2Fe-2S domain-containing protein</fullName>
    </submittedName>
</protein>
<dbReference type="PANTHER" id="PTHR43756:SF1">
    <property type="entry name" value="3-PHENYLPROPIONATE_CINNAMIC ACID DIOXYGENASE SUBUNIT ALPHA"/>
    <property type="match status" value="1"/>
</dbReference>
<dbReference type="Pfam" id="PF00848">
    <property type="entry name" value="Ring_hydroxyl_A"/>
    <property type="match status" value="1"/>
</dbReference>
<dbReference type="Pfam" id="PF00355">
    <property type="entry name" value="Rieske"/>
    <property type="match status" value="1"/>
</dbReference>
<keyword evidence="2" id="KW-0001">2Fe-2S</keyword>
<evidence type="ECO:0000313" key="11">
    <source>
        <dbReference type="Proteomes" id="UP000427373"/>
    </source>
</evidence>
<dbReference type="GO" id="GO:0051213">
    <property type="term" value="F:dioxygenase activity"/>
    <property type="evidence" value="ECO:0007669"/>
    <property type="project" value="UniProtKB-KW"/>
</dbReference>
<dbReference type="SUPFAM" id="SSF55961">
    <property type="entry name" value="Bet v1-like"/>
    <property type="match status" value="1"/>
</dbReference>
<evidence type="ECO:0000256" key="4">
    <source>
        <dbReference type="ARBA" id="ARBA00022964"/>
    </source>
</evidence>
<comment type="similarity">
    <text evidence="1">Belongs to the bacterial ring-hydroxylating dioxygenase alpha subunit family.</text>
</comment>
<dbReference type="InterPro" id="IPR036922">
    <property type="entry name" value="Rieske_2Fe-2S_sf"/>
</dbReference>
<evidence type="ECO:0000256" key="3">
    <source>
        <dbReference type="ARBA" id="ARBA00022723"/>
    </source>
</evidence>
<keyword evidence="8" id="KW-0520">NAD</keyword>
<accession>A0A650CGW4</accession>